<dbReference type="Pfam" id="PF00270">
    <property type="entry name" value="DEAD"/>
    <property type="match status" value="1"/>
</dbReference>
<dbReference type="GO" id="GO:0005524">
    <property type="term" value="F:ATP binding"/>
    <property type="evidence" value="ECO:0007669"/>
    <property type="project" value="UniProtKB-KW"/>
</dbReference>
<accession>A0A3R7QIC6</accession>
<dbReference type="Proteomes" id="UP000283509">
    <property type="component" value="Unassembled WGS sequence"/>
</dbReference>
<evidence type="ECO:0000256" key="4">
    <source>
        <dbReference type="ARBA" id="ARBA00022806"/>
    </source>
</evidence>
<keyword evidence="2" id="KW-0547">Nucleotide-binding</keyword>
<evidence type="ECO:0000313" key="11">
    <source>
        <dbReference type="Proteomes" id="UP000283509"/>
    </source>
</evidence>
<evidence type="ECO:0000256" key="2">
    <source>
        <dbReference type="ARBA" id="ARBA00022741"/>
    </source>
</evidence>
<proteinExistence type="predicted"/>
<protein>
    <recommendedName>
        <fullName evidence="1">RNA helicase</fullName>
        <ecNumber evidence="1">3.6.4.13</ecNumber>
    </recommendedName>
</protein>
<dbReference type="GO" id="GO:0003724">
    <property type="term" value="F:RNA helicase activity"/>
    <property type="evidence" value="ECO:0007669"/>
    <property type="project" value="UniProtKB-EC"/>
</dbReference>
<dbReference type="PROSITE" id="PS51192">
    <property type="entry name" value="HELICASE_ATP_BIND_1"/>
    <property type="match status" value="1"/>
</dbReference>
<dbReference type="EC" id="3.6.4.13" evidence="1"/>
<evidence type="ECO:0000313" key="10">
    <source>
        <dbReference type="EMBL" id="ROT79860.1"/>
    </source>
</evidence>
<keyword evidence="5" id="KW-0067">ATP-binding</keyword>
<evidence type="ECO:0000256" key="3">
    <source>
        <dbReference type="ARBA" id="ARBA00022801"/>
    </source>
</evidence>
<feature type="short sequence motif" description="Q motif" evidence="6">
    <location>
        <begin position="142"/>
        <end position="170"/>
    </location>
</feature>
<keyword evidence="4" id="KW-0347">Helicase</keyword>
<dbReference type="InterPro" id="IPR014001">
    <property type="entry name" value="Helicase_ATP-bd"/>
</dbReference>
<dbReference type="SMART" id="SM00487">
    <property type="entry name" value="DEXDc"/>
    <property type="match status" value="1"/>
</dbReference>
<reference evidence="10 11" key="2">
    <citation type="submission" date="2019-01" db="EMBL/GenBank/DDBJ databases">
        <title>The decoding of complex shrimp genome reveals the adaptation for benthos swimmer, frequently molting mechanism and breeding impact on genome.</title>
        <authorList>
            <person name="Sun Y."/>
            <person name="Gao Y."/>
            <person name="Yu Y."/>
        </authorList>
    </citation>
    <scope>NUCLEOTIDE SEQUENCE [LARGE SCALE GENOMIC DNA]</scope>
    <source>
        <tissue evidence="10">Muscle</tissue>
    </source>
</reference>
<evidence type="ECO:0000256" key="6">
    <source>
        <dbReference type="PROSITE-ProRule" id="PRU00552"/>
    </source>
</evidence>
<feature type="domain" description="DEAD-box RNA helicase Q" evidence="9">
    <location>
        <begin position="142"/>
        <end position="170"/>
    </location>
</feature>
<dbReference type="PROSITE" id="PS51195">
    <property type="entry name" value="Q_MOTIF"/>
    <property type="match status" value="1"/>
</dbReference>
<dbReference type="STRING" id="6689.A0A3R7QIC6"/>
<dbReference type="SMART" id="SM00490">
    <property type="entry name" value="HELICc"/>
    <property type="match status" value="1"/>
</dbReference>
<dbReference type="Pfam" id="PF00271">
    <property type="entry name" value="Helicase_C"/>
    <property type="match status" value="1"/>
</dbReference>
<dbReference type="AlphaFoldDB" id="A0A3R7QIC6"/>
<dbReference type="EMBL" id="QCYY01001184">
    <property type="protein sequence ID" value="ROT79860.1"/>
    <property type="molecule type" value="Genomic_DNA"/>
</dbReference>
<dbReference type="SUPFAM" id="SSF52540">
    <property type="entry name" value="P-loop containing nucleoside triphosphate hydrolases"/>
    <property type="match status" value="2"/>
</dbReference>
<dbReference type="OrthoDB" id="10256233at2759"/>
<dbReference type="Gene3D" id="3.40.50.300">
    <property type="entry name" value="P-loop containing nucleotide triphosphate hydrolases"/>
    <property type="match status" value="2"/>
</dbReference>
<dbReference type="InterPro" id="IPR027417">
    <property type="entry name" value="P-loop_NTPase"/>
</dbReference>
<evidence type="ECO:0000259" key="8">
    <source>
        <dbReference type="PROSITE" id="PS51194"/>
    </source>
</evidence>
<reference evidence="10 11" key="1">
    <citation type="submission" date="2018-04" db="EMBL/GenBank/DDBJ databases">
        <authorList>
            <person name="Zhang X."/>
            <person name="Yuan J."/>
            <person name="Li F."/>
            <person name="Xiang J."/>
        </authorList>
    </citation>
    <scope>NUCLEOTIDE SEQUENCE [LARGE SCALE GENOMIC DNA]</scope>
    <source>
        <tissue evidence="10">Muscle</tissue>
    </source>
</reference>
<evidence type="ECO:0000259" key="9">
    <source>
        <dbReference type="PROSITE" id="PS51195"/>
    </source>
</evidence>
<evidence type="ECO:0000259" key="7">
    <source>
        <dbReference type="PROSITE" id="PS51192"/>
    </source>
</evidence>
<feature type="domain" description="Helicase C-terminal" evidence="8">
    <location>
        <begin position="393"/>
        <end position="547"/>
    </location>
</feature>
<evidence type="ECO:0000256" key="5">
    <source>
        <dbReference type="ARBA" id="ARBA00022840"/>
    </source>
</evidence>
<dbReference type="GO" id="GO:0016787">
    <property type="term" value="F:hydrolase activity"/>
    <property type="evidence" value="ECO:0007669"/>
    <property type="project" value="UniProtKB-KW"/>
</dbReference>
<feature type="domain" description="Helicase ATP-binding" evidence="7">
    <location>
        <begin position="173"/>
        <end position="367"/>
    </location>
</feature>
<keyword evidence="11" id="KW-1185">Reference proteome</keyword>
<gene>
    <name evidence="10" type="ORF">C7M84_001428</name>
</gene>
<organism evidence="10 11">
    <name type="scientific">Penaeus vannamei</name>
    <name type="common">Whiteleg shrimp</name>
    <name type="synonym">Litopenaeus vannamei</name>
    <dbReference type="NCBI Taxonomy" id="6689"/>
    <lineage>
        <taxon>Eukaryota</taxon>
        <taxon>Metazoa</taxon>
        <taxon>Ecdysozoa</taxon>
        <taxon>Arthropoda</taxon>
        <taxon>Crustacea</taxon>
        <taxon>Multicrustacea</taxon>
        <taxon>Malacostraca</taxon>
        <taxon>Eumalacostraca</taxon>
        <taxon>Eucarida</taxon>
        <taxon>Decapoda</taxon>
        <taxon>Dendrobranchiata</taxon>
        <taxon>Penaeoidea</taxon>
        <taxon>Penaeidae</taxon>
        <taxon>Penaeus</taxon>
    </lineage>
</organism>
<dbReference type="GO" id="GO:0003676">
    <property type="term" value="F:nucleic acid binding"/>
    <property type="evidence" value="ECO:0007669"/>
    <property type="project" value="InterPro"/>
</dbReference>
<dbReference type="PROSITE" id="PS51194">
    <property type="entry name" value="HELICASE_CTER"/>
    <property type="match status" value="1"/>
</dbReference>
<keyword evidence="3" id="KW-0378">Hydrolase</keyword>
<sequence length="559" mass="62335">MVSRLQYFMFSGVCSLPFSSSVRLSRPCCENQLRCAATLSQKPVIQIPQQMAEKMRKAKLQQRKMERQQFLRKSQEGNRSIPIINCKRKQLNHYLGQSYSKFEEVPLASKGWQNRKAAGDYFTIHGYGGNPAFTHLQKGLQEDFDSLGLSQELLTKIWNLGYKTPTNIQTLAIPQVLEGNNTLIAAETGNGKTLAFVAPMLQQIAQRKKAFRDNYPMNSPLGLIVVPGRELAEQIQTIASSLAEGLGINVELVKGGRTKKLMLNPAVTEPHLLVATMGALSKLTTAGLYDMSLVRHITLDEADSLLDDSFNDSVIRYLSRFPIQGCSNTEEPEPLVMSGVQLTLVSATTPRSLHTILDPIVDIDSVVRISTPYLHHIMPHIPQKFIRVSHMTKAEKLLELAKNDARKGVPFIVFSNSAKASDWVSLYLSENNIPCVNLNGNMTAALREGRFEAFQSGQALGLSCTDLTSRGLDTVRAGHIINFEFPKFMADYIHRCGRTGRVGSQMTGHVTSFVHRPQEVELLQKIEYAARKREDLPNVNANIKRIILSKAVTKDMQIV</sequence>
<evidence type="ECO:0000256" key="1">
    <source>
        <dbReference type="ARBA" id="ARBA00012552"/>
    </source>
</evidence>
<dbReference type="InterPro" id="IPR011545">
    <property type="entry name" value="DEAD/DEAH_box_helicase_dom"/>
</dbReference>
<dbReference type="PANTHER" id="PTHR47960">
    <property type="entry name" value="DEAD-BOX ATP-DEPENDENT RNA HELICASE 50"/>
    <property type="match status" value="1"/>
</dbReference>
<dbReference type="CDD" id="cd18787">
    <property type="entry name" value="SF2_C_DEAD"/>
    <property type="match status" value="1"/>
</dbReference>
<dbReference type="InterPro" id="IPR001650">
    <property type="entry name" value="Helicase_C-like"/>
</dbReference>
<dbReference type="InterPro" id="IPR014014">
    <property type="entry name" value="RNA_helicase_DEAD_Q_motif"/>
</dbReference>
<comment type="caution">
    <text evidence="10">The sequence shown here is derived from an EMBL/GenBank/DDBJ whole genome shotgun (WGS) entry which is preliminary data.</text>
</comment>
<name>A0A3R7QIC6_PENVA</name>